<sequence length="412" mass="47658">MEDNNNSSSNENKQNELSTPSIKKERHLVIMQHGLHGTSLDFKTIRNHFLKQKHLDNCIFISANSNSHFLATHDGIDKIGERLFNEVKELYEQYDHPEKISMIGHSLGGLITRYAIGLLYDDGFFKKCKPDQFISLSSPHCGSRRPSTTIFNKVAHIFVDNFLSVTGKQLILHDTEIPDNIKTFPSTSSPPPNEKLKSSKTIVNSSVKNETDLSLPLAEAKEPSIYKEVGNNEKLMIIEKKEENEIITNDQEVPMPLLVRLSEGIFFNGLNSFRKRTLYSNIYNDVQVNFCTSDISAKNPYTLGKLMKFSEKYRHIIEEESILDIDPNLLEQQSPPPDKKPFDEKDLDEYFTHDTHHHFLKRILKNLNQLHFVRYHMYFKNMLSHTNIIVKREWINSEGFEIIEHLVSHFEG</sequence>
<dbReference type="dictyBase" id="DDB_G0275671"/>
<dbReference type="SMR" id="Q86HC9"/>
<dbReference type="EMBL" id="AAFI02000013">
    <property type="protein sequence ID" value="EAL69586.1"/>
    <property type="molecule type" value="Genomic_DNA"/>
</dbReference>
<comment type="caution">
    <text evidence="3">The sequence shown here is derived from an EMBL/GenBank/DDBJ whole genome shotgun (WGS) entry which is preliminary data.</text>
</comment>
<dbReference type="eggNOG" id="KOG4372">
    <property type="taxonomic scope" value="Eukaryota"/>
</dbReference>
<dbReference type="HOGENOM" id="CLU_044151_2_1_1"/>
<dbReference type="InterPro" id="IPR007751">
    <property type="entry name" value="DUF676_lipase-like"/>
</dbReference>
<gene>
    <name evidence="3" type="ORF">DDB_G0275671</name>
</gene>
<protein>
    <submittedName>
        <fullName evidence="3">Esterase/lipase/thioesterase domain-containing protein</fullName>
    </submittedName>
</protein>
<dbReference type="VEuPathDB" id="AmoebaDB:DDB_G0275671"/>
<dbReference type="GO" id="GO:0006629">
    <property type="term" value="P:lipid metabolic process"/>
    <property type="evidence" value="ECO:0000318"/>
    <property type="project" value="GO_Central"/>
</dbReference>
<feature type="domain" description="DUF676" evidence="2">
    <location>
        <begin position="23"/>
        <end position="178"/>
    </location>
</feature>
<dbReference type="ESTHER" id="dicdi-Q86HC9">
    <property type="family name" value="Duf_676"/>
</dbReference>
<organism evidence="3 4">
    <name type="scientific">Dictyostelium discoideum</name>
    <name type="common">Social amoeba</name>
    <dbReference type="NCBI Taxonomy" id="44689"/>
    <lineage>
        <taxon>Eukaryota</taxon>
        <taxon>Amoebozoa</taxon>
        <taxon>Evosea</taxon>
        <taxon>Eumycetozoa</taxon>
        <taxon>Dictyostelia</taxon>
        <taxon>Dictyosteliales</taxon>
        <taxon>Dictyosteliaceae</taxon>
        <taxon>Dictyostelium</taxon>
    </lineage>
</organism>
<dbReference type="Pfam" id="PF05057">
    <property type="entry name" value="DUF676"/>
    <property type="match status" value="1"/>
</dbReference>
<evidence type="ECO:0000313" key="3">
    <source>
        <dbReference type="EMBL" id="EAL69586.1"/>
    </source>
</evidence>
<accession>Q86HC9</accession>
<reference evidence="3 4" key="1">
    <citation type="journal article" date="2005" name="Nature">
        <title>The genome of the social amoeba Dictyostelium discoideum.</title>
        <authorList>
            <consortium name="The Dictyostelium discoideum Sequencing Consortium"/>
            <person name="Eichinger L."/>
            <person name="Pachebat J.A."/>
            <person name="Glockner G."/>
            <person name="Rajandream M.A."/>
            <person name="Sucgang R."/>
            <person name="Berriman M."/>
            <person name="Song J."/>
            <person name="Olsen R."/>
            <person name="Szafranski K."/>
            <person name="Xu Q."/>
            <person name="Tunggal B."/>
            <person name="Kummerfeld S."/>
            <person name="Madera M."/>
            <person name="Konfortov B.A."/>
            <person name="Rivero F."/>
            <person name="Bankier A.T."/>
            <person name="Lehmann R."/>
            <person name="Hamlin N."/>
            <person name="Davies R."/>
            <person name="Gaudet P."/>
            <person name="Fey P."/>
            <person name="Pilcher K."/>
            <person name="Chen G."/>
            <person name="Saunders D."/>
            <person name="Sodergren E."/>
            <person name="Davis P."/>
            <person name="Kerhornou A."/>
            <person name="Nie X."/>
            <person name="Hall N."/>
            <person name="Anjard C."/>
            <person name="Hemphill L."/>
            <person name="Bason N."/>
            <person name="Farbrother P."/>
            <person name="Desany B."/>
            <person name="Just E."/>
            <person name="Morio T."/>
            <person name="Rost R."/>
            <person name="Churcher C."/>
            <person name="Cooper J."/>
            <person name="Haydock S."/>
            <person name="van Driessche N."/>
            <person name="Cronin A."/>
            <person name="Goodhead I."/>
            <person name="Muzny D."/>
            <person name="Mourier T."/>
            <person name="Pain A."/>
            <person name="Lu M."/>
            <person name="Harper D."/>
            <person name="Lindsay R."/>
            <person name="Hauser H."/>
            <person name="James K."/>
            <person name="Quiles M."/>
            <person name="Madan Babu M."/>
            <person name="Saito T."/>
            <person name="Buchrieser C."/>
            <person name="Wardroper A."/>
            <person name="Felder M."/>
            <person name="Thangavelu M."/>
            <person name="Johnson D."/>
            <person name="Knights A."/>
            <person name="Loulseged H."/>
            <person name="Mungall K."/>
            <person name="Oliver K."/>
            <person name="Price C."/>
            <person name="Quail M.A."/>
            <person name="Urushihara H."/>
            <person name="Hernandez J."/>
            <person name="Rabbinowitsch E."/>
            <person name="Steffen D."/>
            <person name="Sanders M."/>
            <person name="Ma J."/>
            <person name="Kohara Y."/>
            <person name="Sharp S."/>
            <person name="Simmonds M."/>
            <person name="Spiegler S."/>
            <person name="Tivey A."/>
            <person name="Sugano S."/>
            <person name="White B."/>
            <person name="Walker D."/>
            <person name="Woodward J."/>
            <person name="Winckler T."/>
            <person name="Tanaka Y."/>
            <person name="Shaulsky G."/>
            <person name="Schleicher M."/>
            <person name="Weinstock G."/>
            <person name="Rosenthal A."/>
            <person name="Cox E.C."/>
            <person name="Chisholm R.L."/>
            <person name="Gibbs R."/>
            <person name="Loomis W.F."/>
            <person name="Platzer M."/>
            <person name="Kay R.R."/>
            <person name="Williams J."/>
            <person name="Dear P.H."/>
            <person name="Noegel A.A."/>
            <person name="Barrell B."/>
            <person name="Kuspa A."/>
        </authorList>
    </citation>
    <scope>NUCLEOTIDE SEQUENCE [LARGE SCALE GENOMIC DNA]</scope>
    <source>
        <strain evidence="3 4">AX4</strain>
    </source>
</reference>
<dbReference type="Gene3D" id="3.40.50.1820">
    <property type="entry name" value="alpha/beta hydrolase"/>
    <property type="match status" value="1"/>
</dbReference>
<dbReference type="AlphaFoldDB" id="Q86HC9"/>
<dbReference type="SUPFAM" id="SSF53474">
    <property type="entry name" value="alpha/beta-Hydrolases"/>
    <property type="match status" value="1"/>
</dbReference>
<feature type="region of interest" description="Disordered" evidence="1">
    <location>
        <begin position="181"/>
        <end position="201"/>
    </location>
</feature>
<evidence type="ECO:0000256" key="1">
    <source>
        <dbReference type="SAM" id="MobiDB-lite"/>
    </source>
</evidence>
<evidence type="ECO:0000259" key="2">
    <source>
        <dbReference type="Pfam" id="PF05057"/>
    </source>
</evidence>
<dbReference type="Proteomes" id="UP000002195">
    <property type="component" value="Unassembled WGS sequence"/>
</dbReference>
<dbReference type="PANTHER" id="PTHR12482:SF62">
    <property type="entry name" value="LIPASE ROG1-RELATED"/>
    <property type="match status" value="1"/>
</dbReference>
<dbReference type="InParanoid" id="Q86HC9"/>
<dbReference type="STRING" id="44689.Q86HC9"/>
<name>Q86HC9_DICDI</name>
<feature type="region of interest" description="Disordered" evidence="1">
    <location>
        <begin position="1"/>
        <end position="22"/>
    </location>
</feature>
<dbReference type="PaxDb" id="44689-DDB0233282"/>
<proteinExistence type="predicted"/>
<feature type="compositionally biased region" description="Low complexity" evidence="1">
    <location>
        <begin position="1"/>
        <end position="16"/>
    </location>
</feature>
<dbReference type="PhylomeDB" id="Q86HC9"/>
<keyword evidence="4" id="KW-1185">Reference proteome</keyword>
<dbReference type="InterPro" id="IPR044294">
    <property type="entry name" value="Lipase-like"/>
</dbReference>
<dbReference type="RefSeq" id="XP_643476.1">
    <property type="nucleotide sequence ID" value="XM_638384.1"/>
</dbReference>
<accession>Q553E1</accession>
<dbReference type="PANTHER" id="PTHR12482">
    <property type="entry name" value="LIPASE ROG1-RELATED-RELATED"/>
    <property type="match status" value="1"/>
</dbReference>
<dbReference type="GeneID" id="8620057"/>
<evidence type="ECO:0000313" key="4">
    <source>
        <dbReference type="Proteomes" id="UP000002195"/>
    </source>
</evidence>
<dbReference type="OMA" id="YQFMNEG"/>
<dbReference type="InterPro" id="IPR029058">
    <property type="entry name" value="AB_hydrolase_fold"/>
</dbReference>
<dbReference type="KEGG" id="ddi:DDB_G0275671"/>